<proteinExistence type="predicted"/>
<gene>
    <name evidence="1" type="ORF">FC695_37095</name>
</gene>
<reference evidence="1 2" key="1">
    <citation type="journal article" date="2019" name="Environ. Microbiol.">
        <title>An active ?-lactamase is a part of an orchestrated cell wall stress resistance network of Bacillus subtilis and related rhizosphere species.</title>
        <authorList>
            <person name="Bucher T."/>
            <person name="Keren-Paz A."/>
            <person name="Hausser J."/>
            <person name="Olender T."/>
            <person name="Cytryn E."/>
            <person name="Kolodkin-Gal I."/>
        </authorList>
    </citation>
    <scope>NUCLEOTIDE SEQUENCE [LARGE SCALE GENOMIC DNA]</scope>
    <source>
        <strain evidence="1 2">I32</strain>
    </source>
</reference>
<accession>A0A9X9A0X9</accession>
<evidence type="ECO:0000313" key="1">
    <source>
        <dbReference type="EMBL" id="TKI88754.1"/>
    </source>
</evidence>
<sequence length="22" mass="2355">AFSKANVKVAPTIKILENGIIK</sequence>
<dbReference type="Proteomes" id="UP000308444">
    <property type="component" value="Unassembled WGS sequence"/>
</dbReference>
<evidence type="ECO:0000313" key="2">
    <source>
        <dbReference type="Proteomes" id="UP000308444"/>
    </source>
</evidence>
<dbReference type="EMBL" id="SZOH01003906">
    <property type="protein sequence ID" value="TKI88754.1"/>
    <property type="molecule type" value="Genomic_DNA"/>
</dbReference>
<organism evidence="1 2">
    <name type="scientific">Bacillus cereus</name>
    <dbReference type="NCBI Taxonomy" id="1396"/>
    <lineage>
        <taxon>Bacteria</taxon>
        <taxon>Bacillati</taxon>
        <taxon>Bacillota</taxon>
        <taxon>Bacilli</taxon>
        <taxon>Bacillales</taxon>
        <taxon>Bacillaceae</taxon>
        <taxon>Bacillus</taxon>
        <taxon>Bacillus cereus group</taxon>
    </lineage>
</organism>
<name>A0A9X9A0X9_BACCE</name>
<comment type="caution">
    <text evidence="1">The sequence shown here is derived from an EMBL/GenBank/DDBJ whole genome shotgun (WGS) entry which is preliminary data.</text>
</comment>
<protein>
    <submittedName>
        <fullName evidence="1">Spore germination protein</fullName>
    </submittedName>
</protein>
<dbReference type="AlphaFoldDB" id="A0A9X9A0X9"/>
<feature type="non-terminal residue" evidence="1">
    <location>
        <position position="1"/>
    </location>
</feature>